<reference evidence="1 2" key="1">
    <citation type="submission" date="2020-08" db="EMBL/GenBank/DDBJ databases">
        <title>Sequencing the genomes of 1000 actinobacteria strains.</title>
        <authorList>
            <person name="Klenk H.-P."/>
        </authorList>
    </citation>
    <scope>NUCLEOTIDE SEQUENCE [LARGE SCALE GENOMIC DNA]</scope>
    <source>
        <strain evidence="1 2">DSM 102030</strain>
    </source>
</reference>
<dbReference type="AlphaFoldDB" id="A0A7W7W3Z2"/>
<evidence type="ECO:0000313" key="2">
    <source>
        <dbReference type="Proteomes" id="UP000523007"/>
    </source>
</evidence>
<dbReference type="Proteomes" id="UP000523007">
    <property type="component" value="Unassembled WGS sequence"/>
</dbReference>
<proteinExistence type="predicted"/>
<sequence length="214" mass="23264">MFLIEIAHPSGALTDDDRAAVARSIISGLMGTDEEAAIEGVAEETMRRARPMTHVAFRELTGWTNGNGPVSAEAAPPIWVTITVPEAWRDDMARPTTGFVRRAVRRLDNDHGWQRTGGDLWINMVGVADGSIGLNGKPSTADDVLEYMTEEFRAVLDAGRELPEGVLLDPMCGMQVRLDRNAITLDHDGETIGFCAPGCRDAYARRNGITVQTA</sequence>
<dbReference type="RefSeq" id="WP_184579674.1">
    <property type="nucleotide sequence ID" value="NZ_JACHJT010000001.1"/>
</dbReference>
<organism evidence="1 2">
    <name type="scientific">Lipingzhangella halophila</name>
    <dbReference type="NCBI Taxonomy" id="1783352"/>
    <lineage>
        <taxon>Bacteria</taxon>
        <taxon>Bacillati</taxon>
        <taxon>Actinomycetota</taxon>
        <taxon>Actinomycetes</taxon>
        <taxon>Streptosporangiales</taxon>
        <taxon>Nocardiopsidaceae</taxon>
        <taxon>Lipingzhangella</taxon>
    </lineage>
</organism>
<gene>
    <name evidence="1" type="ORF">F4561_003144</name>
</gene>
<evidence type="ECO:0000313" key="1">
    <source>
        <dbReference type="EMBL" id="MBB4932324.1"/>
    </source>
</evidence>
<protein>
    <submittedName>
        <fullName evidence="1">YHS domain-containing protein</fullName>
    </submittedName>
</protein>
<dbReference type="EMBL" id="JACHJT010000001">
    <property type="protein sequence ID" value="MBB4932324.1"/>
    <property type="molecule type" value="Genomic_DNA"/>
</dbReference>
<comment type="caution">
    <text evidence="1">The sequence shown here is derived from an EMBL/GenBank/DDBJ whole genome shotgun (WGS) entry which is preliminary data.</text>
</comment>
<name>A0A7W7W3Z2_9ACTN</name>
<keyword evidence="2" id="KW-1185">Reference proteome</keyword>
<accession>A0A7W7W3Z2</accession>